<dbReference type="Gene3D" id="2.60.40.10">
    <property type="entry name" value="Immunoglobulins"/>
    <property type="match status" value="1"/>
</dbReference>
<dbReference type="InterPro" id="IPR013783">
    <property type="entry name" value="Ig-like_fold"/>
</dbReference>
<evidence type="ECO:0000256" key="1">
    <source>
        <dbReference type="SAM" id="Phobius"/>
    </source>
</evidence>
<dbReference type="Proteomes" id="UP000178059">
    <property type="component" value="Unassembled WGS sequence"/>
</dbReference>
<dbReference type="STRING" id="1801743.A2824_02680"/>
<sequence>MTHNLKKIITISSLVLLFFIITGYAYYRSQNLLKGVGLQVSGIENGQTFQDSSLELYGRAQNAKHLTINGREIFLDENWNFREEIIFLPGYNIVSVRTEDKFGKVKEKEYRVTSN</sequence>
<organism evidence="2 3">
    <name type="scientific">Candidatus Nomurabacteria bacterium RIFCSPHIGHO2_01_FULL_42_16</name>
    <dbReference type="NCBI Taxonomy" id="1801743"/>
    <lineage>
        <taxon>Bacteria</taxon>
        <taxon>Candidatus Nomuraibacteriota</taxon>
    </lineage>
</organism>
<protein>
    <submittedName>
        <fullName evidence="2">Uncharacterized protein</fullName>
    </submittedName>
</protein>
<dbReference type="EMBL" id="MFTT01000023">
    <property type="protein sequence ID" value="OGI69563.1"/>
    <property type="molecule type" value="Genomic_DNA"/>
</dbReference>
<keyword evidence="1" id="KW-0812">Transmembrane</keyword>
<reference evidence="2 3" key="1">
    <citation type="journal article" date="2016" name="Nat. Commun.">
        <title>Thousands of microbial genomes shed light on interconnected biogeochemical processes in an aquifer system.</title>
        <authorList>
            <person name="Anantharaman K."/>
            <person name="Brown C.T."/>
            <person name="Hug L.A."/>
            <person name="Sharon I."/>
            <person name="Castelle C.J."/>
            <person name="Probst A.J."/>
            <person name="Thomas B.C."/>
            <person name="Singh A."/>
            <person name="Wilkins M.J."/>
            <person name="Karaoz U."/>
            <person name="Brodie E.L."/>
            <person name="Williams K.H."/>
            <person name="Hubbard S.S."/>
            <person name="Banfield J.F."/>
        </authorList>
    </citation>
    <scope>NUCLEOTIDE SEQUENCE [LARGE SCALE GENOMIC DNA]</scope>
</reference>
<gene>
    <name evidence="2" type="ORF">A2824_02680</name>
</gene>
<keyword evidence="1" id="KW-0472">Membrane</keyword>
<feature type="transmembrane region" description="Helical" evidence="1">
    <location>
        <begin position="7"/>
        <end position="27"/>
    </location>
</feature>
<proteinExistence type="predicted"/>
<dbReference type="AlphaFoldDB" id="A0A1F6VIV3"/>
<accession>A0A1F6VIV3</accession>
<name>A0A1F6VIV3_9BACT</name>
<keyword evidence="1" id="KW-1133">Transmembrane helix</keyword>
<evidence type="ECO:0000313" key="3">
    <source>
        <dbReference type="Proteomes" id="UP000178059"/>
    </source>
</evidence>
<evidence type="ECO:0000313" key="2">
    <source>
        <dbReference type="EMBL" id="OGI69563.1"/>
    </source>
</evidence>
<comment type="caution">
    <text evidence="2">The sequence shown here is derived from an EMBL/GenBank/DDBJ whole genome shotgun (WGS) entry which is preliminary data.</text>
</comment>